<dbReference type="HAMAP" id="MF_01167">
    <property type="entry name" value="ArnB_transfer"/>
    <property type="match status" value="1"/>
</dbReference>
<feature type="modified residue" description="N6-(pyridoxal phosphate)lysine" evidence="14 16">
    <location>
        <position position="183"/>
    </location>
</feature>
<dbReference type="PANTHER" id="PTHR30244">
    <property type="entry name" value="TRANSAMINASE"/>
    <property type="match status" value="1"/>
</dbReference>
<proteinExistence type="inferred from homology"/>
<dbReference type="UniPathway" id="UPA00032">
    <property type="reaction ID" value="UER00493"/>
</dbReference>
<evidence type="ECO:0000256" key="10">
    <source>
        <dbReference type="ARBA" id="ARBA00050493"/>
    </source>
</evidence>
<comment type="function">
    <text evidence="11 14">Catalyzes the conversion of UDP-4-keto-arabinose (UDP-Ara4O) to UDP-4-amino-4-deoxy-L-arabinose (UDP-L-Ara4N). The modified arabinose is attached to lipid A and is required for resistance to polymyxin and cationic antimicrobial peptides.</text>
</comment>
<evidence type="ECO:0000256" key="16">
    <source>
        <dbReference type="PIRSR" id="PIRSR000390-2"/>
    </source>
</evidence>
<evidence type="ECO:0000256" key="13">
    <source>
        <dbReference type="ARBA" id="ARBA00061345"/>
    </source>
</evidence>
<keyword evidence="9 14" id="KW-0046">Antibiotic resistance</keyword>
<dbReference type="GO" id="GO:0030170">
    <property type="term" value="F:pyridoxal phosphate binding"/>
    <property type="evidence" value="ECO:0007669"/>
    <property type="project" value="TreeGrafter"/>
</dbReference>
<keyword evidence="8 14" id="KW-0443">Lipid metabolism</keyword>
<dbReference type="InterPro" id="IPR015424">
    <property type="entry name" value="PyrdxlP-dep_Trfase"/>
</dbReference>
<keyword evidence="5 14" id="KW-0808">Transferase</keyword>
<feature type="active site" description="Proton acceptor" evidence="15">
    <location>
        <position position="183"/>
    </location>
</feature>
<comment type="pathway">
    <text evidence="14">Bacterial outer membrane biogenesis; lipopolysaccharide biosynthesis.</text>
</comment>
<evidence type="ECO:0000256" key="3">
    <source>
        <dbReference type="ARBA" id="ARBA00022556"/>
    </source>
</evidence>
<dbReference type="FunFam" id="3.40.640.10:FF:000040">
    <property type="entry name" value="UDP-4-amino-4-deoxy-L-arabinose--oxoglutarate aminotransferase"/>
    <property type="match status" value="1"/>
</dbReference>
<comment type="pathway">
    <text evidence="12 14">Nucleotide-sugar biosynthesis; UDP-4-deoxy-4-formamido-beta-L-arabinose biosynthesis; UDP-4-deoxy-4-formamido-beta-L-arabinose from UDP-alpha-D-glucuronate: step 2/3.</text>
</comment>
<comment type="catalytic activity">
    <reaction evidence="10 14">
        <text>UDP-4-amino-4-deoxy-beta-L-arabinose + 2-oxoglutarate = UDP-beta-L-threo-pentopyranos-4-ulose + L-glutamate</text>
        <dbReference type="Rhea" id="RHEA:24710"/>
        <dbReference type="ChEBI" id="CHEBI:16810"/>
        <dbReference type="ChEBI" id="CHEBI:29985"/>
        <dbReference type="ChEBI" id="CHEBI:58708"/>
        <dbReference type="ChEBI" id="CHEBI:58710"/>
        <dbReference type="EC" id="2.6.1.87"/>
    </reaction>
</comment>
<dbReference type="EMBL" id="AZQQ01000061">
    <property type="protein sequence ID" value="KDD70428.1"/>
    <property type="molecule type" value="Genomic_DNA"/>
</dbReference>
<dbReference type="UniPathway" id="UPA00030"/>
<dbReference type="eggNOG" id="COG0399">
    <property type="taxonomic scope" value="Bacteria"/>
</dbReference>
<protein>
    <recommendedName>
        <fullName evidence="14">UDP-4-amino-4-deoxy-L-arabinose--oxoglutarate aminotransferase</fullName>
        <ecNumber evidence="14">2.6.1.87</ecNumber>
    </recommendedName>
    <alternativeName>
        <fullName evidence="14">UDP-(beta-L-threo-pentapyranosyl-4''-ulose diphosphate) aminotransferase</fullName>
        <shortName evidence="14">UDP-Ara4O aminotransferase</shortName>
    </alternativeName>
    <alternativeName>
        <fullName evidence="14">UDP-4-amino-4-deoxy-L-arabinose aminotransferase</fullName>
    </alternativeName>
</protein>
<comment type="subunit">
    <text evidence="14">Homodimer.</text>
</comment>
<dbReference type="GO" id="GO:0009245">
    <property type="term" value="P:lipid A biosynthetic process"/>
    <property type="evidence" value="ECO:0007669"/>
    <property type="project" value="UniProtKB-KW"/>
</dbReference>
<keyword evidence="6 14" id="KW-0663">Pyridoxal phosphate</keyword>
<name>A0A059L7W1_9PSED</name>
<dbReference type="GO" id="GO:0099620">
    <property type="term" value="F:UDP-4-amino-4-deoxy-L-arabinose aminotransferase"/>
    <property type="evidence" value="ECO:0007669"/>
    <property type="project" value="UniProtKB-EC"/>
</dbReference>
<dbReference type="CDD" id="cd00616">
    <property type="entry name" value="AHBA_syn"/>
    <property type="match status" value="1"/>
</dbReference>
<evidence type="ECO:0000313" key="17">
    <source>
        <dbReference type="EMBL" id="KDD70428.1"/>
    </source>
</evidence>
<evidence type="ECO:0000256" key="7">
    <source>
        <dbReference type="ARBA" id="ARBA00022985"/>
    </source>
</evidence>
<dbReference type="AlphaFoldDB" id="A0A059L7W1"/>
<evidence type="ECO:0000256" key="12">
    <source>
        <dbReference type="ARBA" id="ARBA00060687"/>
    </source>
</evidence>
<evidence type="ECO:0000256" key="14">
    <source>
        <dbReference type="HAMAP-Rule" id="MF_01167"/>
    </source>
</evidence>
<reference evidence="17 18" key="1">
    <citation type="submission" date="2013-12" db="EMBL/GenBank/DDBJ databases">
        <authorList>
            <person name="Formusa P.A."/>
            <person name="Habash M."/>
            <person name="Lee H."/>
            <person name="Trevors J.T."/>
        </authorList>
    </citation>
    <scope>NUCLEOTIDE SEQUENCE [LARGE SCALE GENOMIC DNA]</scope>
    <source>
        <strain evidence="17 18">PD30</strain>
    </source>
</reference>
<organism evidence="17 18">
    <name type="scientific">Pseudomonas mandelii PD30</name>
    <dbReference type="NCBI Taxonomy" id="1419583"/>
    <lineage>
        <taxon>Bacteria</taxon>
        <taxon>Pseudomonadati</taxon>
        <taxon>Pseudomonadota</taxon>
        <taxon>Gammaproteobacteria</taxon>
        <taxon>Pseudomonadales</taxon>
        <taxon>Pseudomonadaceae</taxon>
        <taxon>Pseudomonas</taxon>
    </lineage>
</organism>
<dbReference type="PIRSF" id="PIRSF000390">
    <property type="entry name" value="PLP_StrS"/>
    <property type="match status" value="1"/>
</dbReference>
<dbReference type="GO" id="GO:0046677">
    <property type="term" value="P:response to antibiotic"/>
    <property type="evidence" value="ECO:0007669"/>
    <property type="project" value="UniProtKB-KW"/>
</dbReference>
<evidence type="ECO:0000256" key="9">
    <source>
        <dbReference type="ARBA" id="ARBA00023251"/>
    </source>
</evidence>
<dbReference type="PANTHER" id="PTHR30244:SF34">
    <property type="entry name" value="DTDP-4-AMINO-4,6-DIDEOXYGALACTOSE TRANSAMINASE"/>
    <property type="match status" value="1"/>
</dbReference>
<dbReference type="InterPro" id="IPR015421">
    <property type="entry name" value="PyrdxlP-dep_Trfase_major"/>
</dbReference>
<dbReference type="InterPro" id="IPR000653">
    <property type="entry name" value="DegT/StrS_aminotransferase"/>
</dbReference>
<sequence>MSQAFLPFSRPSIGDEEIAAVEQVLRSGWITTGPKNQELEEQFANYVGCRHAVALSSATGGMHITLLALGIGPGDEVITPSQTWVSTANMICLLGATPVFVDVDRDTLMSDLASIEAAITPRTKAIIPVHYAGAAFDLDPLYALADKHGIPVIEDAAHAAGTFYKGRHVGAKGTAIFSFHAIKNMTCAEGAMFVSDDEALASRMRMLKFHGLGVDAYDRLTHGRKPQAQVMEPGFKYNLADINAAIALVQLKRLDEINAKRTELAGAYLQRLEGLPVQPLALPAYAQQHAWHLFILRIDTERCGLDREAFMKALQEQNIGTGIHFIATHLHTYYRQRFPNIYLPNTEWNSARLCSIPLFPDMTLDDVDRVVGAIENSVERSL</sequence>
<dbReference type="Gene3D" id="3.90.1150.10">
    <property type="entry name" value="Aspartate Aminotransferase, domain 1"/>
    <property type="match status" value="1"/>
</dbReference>
<evidence type="ECO:0000256" key="15">
    <source>
        <dbReference type="PIRSR" id="PIRSR000390-1"/>
    </source>
</evidence>
<dbReference type="InterPro" id="IPR022850">
    <property type="entry name" value="ArnB_NH2Trfase"/>
</dbReference>
<keyword evidence="3 14" id="KW-0441">Lipid A biosynthesis</keyword>
<evidence type="ECO:0000256" key="4">
    <source>
        <dbReference type="ARBA" id="ARBA00022576"/>
    </source>
</evidence>
<keyword evidence="4 14" id="KW-0032">Aminotransferase</keyword>
<dbReference type="Proteomes" id="UP000026739">
    <property type="component" value="Unassembled WGS sequence"/>
</dbReference>
<accession>A0A059L7W1</accession>
<comment type="caution">
    <text evidence="17">The sequence shown here is derived from an EMBL/GenBank/DDBJ whole genome shotgun (WGS) entry which is preliminary data.</text>
</comment>
<dbReference type="SUPFAM" id="SSF53383">
    <property type="entry name" value="PLP-dependent transferases"/>
    <property type="match status" value="1"/>
</dbReference>
<evidence type="ECO:0000256" key="8">
    <source>
        <dbReference type="ARBA" id="ARBA00023098"/>
    </source>
</evidence>
<keyword evidence="2 14" id="KW-0444">Lipid biosynthesis</keyword>
<comment type="cofactor">
    <cofactor evidence="1 14">
        <name>pyridoxal 5'-phosphate</name>
        <dbReference type="ChEBI" id="CHEBI:597326"/>
    </cofactor>
</comment>
<dbReference type="NCBIfam" id="NF008658">
    <property type="entry name" value="PRK11658.1"/>
    <property type="match status" value="1"/>
</dbReference>
<evidence type="ECO:0000256" key="5">
    <source>
        <dbReference type="ARBA" id="ARBA00022679"/>
    </source>
</evidence>
<evidence type="ECO:0000313" key="18">
    <source>
        <dbReference type="Proteomes" id="UP000026739"/>
    </source>
</evidence>
<evidence type="ECO:0000256" key="1">
    <source>
        <dbReference type="ARBA" id="ARBA00001933"/>
    </source>
</evidence>
<evidence type="ECO:0000256" key="6">
    <source>
        <dbReference type="ARBA" id="ARBA00022898"/>
    </source>
</evidence>
<comment type="similarity">
    <text evidence="13 14">Belongs to the DegT/DnrJ/EryC1 family. ArnB subfamily.</text>
</comment>
<dbReference type="EC" id="2.6.1.87" evidence="14"/>
<dbReference type="Gene3D" id="3.40.640.10">
    <property type="entry name" value="Type I PLP-dependent aspartate aminotransferase-like (Major domain)"/>
    <property type="match status" value="1"/>
</dbReference>
<evidence type="ECO:0000256" key="2">
    <source>
        <dbReference type="ARBA" id="ARBA00022516"/>
    </source>
</evidence>
<evidence type="ECO:0000256" key="11">
    <source>
        <dbReference type="ARBA" id="ARBA00057776"/>
    </source>
</evidence>
<keyword evidence="7 14" id="KW-0448">Lipopolysaccharide biosynthesis</keyword>
<dbReference type="GO" id="GO:0009103">
    <property type="term" value="P:lipopolysaccharide biosynthetic process"/>
    <property type="evidence" value="ECO:0007669"/>
    <property type="project" value="UniProtKB-UniRule"/>
</dbReference>
<dbReference type="FunFam" id="3.90.1150.10:FF:000030">
    <property type="entry name" value="UDP-4-amino-4-deoxy-L-arabinose--oxoglutarate aminotransferase"/>
    <property type="match status" value="1"/>
</dbReference>
<dbReference type="RefSeq" id="WP_033054798.1">
    <property type="nucleotide sequence ID" value="NZ_AZQQ01000061.1"/>
</dbReference>
<dbReference type="GO" id="GO:0016020">
    <property type="term" value="C:membrane"/>
    <property type="evidence" value="ECO:0007669"/>
    <property type="project" value="GOC"/>
</dbReference>
<dbReference type="Pfam" id="PF01041">
    <property type="entry name" value="DegT_DnrJ_EryC1"/>
    <property type="match status" value="1"/>
</dbReference>
<gene>
    <name evidence="14" type="primary">arnB</name>
    <name evidence="17" type="ORF">V466_03785</name>
</gene>
<dbReference type="InterPro" id="IPR015422">
    <property type="entry name" value="PyrdxlP-dep_Trfase_small"/>
</dbReference>